<reference evidence="1" key="1">
    <citation type="journal article" date="2021" name="Sci. Adv.">
        <title>The American lobster genome reveals insights on longevity, neural, and immune adaptations.</title>
        <authorList>
            <person name="Polinski J.M."/>
            <person name="Zimin A.V."/>
            <person name="Clark K.F."/>
            <person name="Kohn A.B."/>
            <person name="Sadowski N."/>
            <person name="Timp W."/>
            <person name="Ptitsyn A."/>
            <person name="Khanna P."/>
            <person name="Romanova D.Y."/>
            <person name="Williams P."/>
            <person name="Greenwood S.J."/>
            <person name="Moroz L.L."/>
            <person name="Walt D.R."/>
            <person name="Bodnar A.G."/>
        </authorList>
    </citation>
    <scope>NUCLEOTIDE SEQUENCE</scope>
    <source>
        <strain evidence="1">GMGI-L3</strain>
    </source>
</reference>
<comment type="caution">
    <text evidence="1">The sequence shown here is derived from an EMBL/GenBank/DDBJ whole genome shotgun (WGS) entry which is preliminary data.</text>
</comment>
<name>A0A8J5JFP6_HOMAM</name>
<dbReference type="Proteomes" id="UP000747542">
    <property type="component" value="Unassembled WGS sequence"/>
</dbReference>
<sequence length="329" mass="37505">MLKHAHDICQVPFLVPTRVGGTRWFRHMLQALEHLLKCYKIIVLHMQQTQNLDDPVYHKDSSRKAKNYLLLLTSANIVQYLHLLLDVVGCLGGLSELFQHGPSLRRIMEGDMTMFQGEKPSCRSNTFKTARHDMPTSLISSLNKRFIDLDSTILQNEWILNFKLWPTEYSGNEDFEDSAVQALAQALEKTLMEAEVNPTLVEDEWTVLKSYIYKRKTSLVSRLSWQQINQSYGERCASFLHLVDLLLSIPASSADAEHGFSQVKLMVVQSQTESVGNFNPDKAIARFLTTGARRVDGYTHTAGCSTVEDLDDNNELNEEHVQEMLVQMQ</sequence>
<dbReference type="EMBL" id="JAHLQT010044093">
    <property type="protein sequence ID" value="KAG7154735.1"/>
    <property type="molecule type" value="Genomic_DNA"/>
</dbReference>
<dbReference type="AlphaFoldDB" id="A0A8J5JFP6"/>
<dbReference type="PANTHER" id="PTHR46880:SF9">
    <property type="entry name" value="ZINC FINGER PROTEIN 862"/>
    <property type="match status" value="1"/>
</dbReference>
<dbReference type="PANTHER" id="PTHR46880">
    <property type="entry name" value="RAS-ASSOCIATING DOMAIN-CONTAINING PROTEIN"/>
    <property type="match status" value="1"/>
</dbReference>
<accession>A0A8J5JFP6</accession>
<evidence type="ECO:0000313" key="1">
    <source>
        <dbReference type="EMBL" id="KAG7154735.1"/>
    </source>
</evidence>
<feature type="non-terminal residue" evidence="1">
    <location>
        <position position="1"/>
    </location>
</feature>
<gene>
    <name evidence="1" type="ORF">Hamer_G031602</name>
</gene>
<organism evidence="1 2">
    <name type="scientific">Homarus americanus</name>
    <name type="common">American lobster</name>
    <dbReference type="NCBI Taxonomy" id="6706"/>
    <lineage>
        <taxon>Eukaryota</taxon>
        <taxon>Metazoa</taxon>
        <taxon>Ecdysozoa</taxon>
        <taxon>Arthropoda</taxon>
        <taxon>Crustacea</taxon>
        <taxon>Multicrustacea</taxon>
        <taxon>Malacostraca</taxon>
        <taxon>Eumalacostraca</taxon>
        <taxon>Eucarida</taxon>
        <taxon>Decapoda</taxon>
        <taxon>Pleocyemata</taxon>
        <taxon>Astacidea</taxon>
        <taxon>Nephropoidea</taxon>
        <taxon>Nephropidae</taxon>
        <taxon>Homarus</taxon>
    </lineage>
</organism>
<keyword evidence="2" id="KW-1185">Reference proteome</keyword>
<evidence type="ECO:0000313" key="2">
    <source>
        <dbReference type="Proteomes" id="UP000747542"/>
    </source>
</evidence>
<proteinExistence type="predicted"/>
<protein>
    <submittedName>
        <fullName evidence="1">Uncharacterized protein</fullName>
    </submittedName>
</protein>